<dbReference type="Proteomes" id="UP000326545">
    <property type="component" value="Segment"/>
</dbReference>
<name>A0A5J6DB31_9CAUD</name>
<gene>
    <name evidence="1" type="ORF">pEpSNUABM01_232</name>
</gene>
<reference evidence="1 2" key="1">
    <citation type="submission" date="2019-07" db="EMBL/GenBank/DDBJ databases">
        <title>Complete genome sequence of bacteriophages infecting Erwinia pyrifoliae.</title>
        <authorList>
            <person name="Kim S.G."/>
            <person name="Park S.C."/>
        </authorList>
    </citation>
    <scope>NUCLEOTIDE SEQUENCE [LARGE SCALE GENOMIC DNA]</scope>
</reference>
<sequence>MNNAITVNETDLAVAEFLKSINVNFKAVSVGMRKDKDWKGDQFHIVLSRSNNGARITTDYTTGTGHRIVRKNGLTPQDVREMKKLGLMAVNLGQEDWTNDDRKLSNKLNAGGWAKVFAITPGAAGVLYSLISDASLGNETHADFCANLDYDEDSRKGLDLYLACQKIGNEFNSFFTADEREKLNELLEDY</sequence>
<organism evidence="1 2">
    <name type="scientific">Erwinia phage pEp_SNUABM_01</name>
    <dbReference type="NCBI Taxonomy" id="2601643"/>
    <lineage>
        <taxon>Viruses</taxon>
        <taxon>Duplodnaviria</taxon>
        <taxon>Heunggongvirae</taxon>
        <taxon>Uroviricota</taxon>
        <taxon>Caudoviricetes</taxon>
        <taxon>Vequintavirinae</taxon>
        <taxon>Henunavirus</taxon>
        <taxon>Henunavirus SNUABM01</taxon>
    </lineage>
</organism>
<accession>A0A5J6DB31</accession>
<evidence type="ECO:0000313" key="2">
    <source>
        <dbReference type="Proteomes" id="UP000326545"/>
    </source>
</evidence>
<keyword evidence="2" id="KW-1185">Reference proteome</keyword>
<evidence type="ECO:0000313" key="1">
    <source>
        <dbReference type="EMBL" id="QEQ95058.1"/>
    </source>
</evidence>
<proteinExistence type="predicted"/>
<protein>
    <submittedName>
        <fullName evidence="1">Uncharacterized protein</fullName>
    </submittedName>
</protein>
<dbReference type="EMBL" id="MN184887">
    <property type="protein sequence ID" value="QEQ95058.1"/>
    <property type="molecule type" value="Genomic_DNA"/>
</dbReference>